<name>A0AAV2NBC4_9HYME</name>
<sequence>MTGAIGDVNYYAFLKASSNPTLQLVYNLIQKEVTRYVFRQRVFILKNYYVCASQVQTDLRDVSYTIDALDNIANVVKRPWPRTQYKNTKKCTGCKDTKYPTMILGSNHKIIAKEGFGSLEKSLNFRSPIYKICCSDPCLGKYT</sequence>
<accession>A0AAV2NBC4</accession>
<gene>
    <name evidence="1" type="ORF">LPLAT_LOCUS3456</name>
</gene>
<evidence type="ECO:0000313" key="1">
    <source>
        <dbReference type="EMBL" id="CAL1677455.1"/>
    </source>
</evidence>
<evidence type="ECO:0000313" key="2">
    <source>
        <dbReference type="Proteomes" id="UP001497644"/>
    </source>
</evidence>
<dbReference type="EMBL" id="OZ034835">
    <property type="protein sequence ID" value="CAL1677455.1"/>
    <property type="molecule type" value="Genomic_DNA"/>
</dbReference>
<reference evidence="1" key="1">
    <citation type="submission" date="2024-04" db="EMBL/GenBank/DDBJ databases">
        <authorList>
            <consortium name="Molecular Ecology Group"/>
        </authorList>
    </citation>
    <scope>NUCLEOTIDE SEQUENCE</scope>
</reference>
<keyword evidence="2" id="KW-1185">Reference proteome</keyword>
<organism evidence="1 2">
    <name type="scientific">Lasius platythorax</name>
    <dbReference type="NCBI Taxonomy" id="488582"/>
    <lineage>
        <taxon>Eukaryota</taxon>
        <taxon>Metazoa</taxon>
        <taxon>Ecdysozoa</taxon>
        <taxon>Arthropoda</taxon>
        <taxon>Hexapoda</taxon>
        <taxon>Insecta</taxon>
        <taxon>Pterygota</taxon>
        <taxon>Neoptera</taxon>
        <taxon>Endopterygota</taxon>
        <taxon>Hymenoptera</taxon>
        <taxon>Apocrita</taxon>
        <taxon>Aculeata</taxon>
        <taxon>Formicoidea</taxon>
        <taxon>Formicidae</taxon>
        <taxon>Formicinae</taxon>
        <taxon>Lasius</taxon>
        <taxon>Lasius</taxon>
    </lineage>
</organism>
<proteinExistence type="predicted"/>
<protein>
    <submittedName>
        <fullName evidence="1">Uncharacterized protein</fullName>
    </submittedName>
</protein>
<dbReference type="AlphaFoldDB" id="A0AAV2NBC4"/>
<dbReference type="Proteomes" id="UP001497644">
    <property type="component" value="Chromosome 12"/>
</dbReference>